<evidence type="ECO:0000313" key="3">
    <source>
        <dbReference type="Proteomes" id="UP000604241"/>
    </source>
</evidence>
<dbReference type="EMBL" id="JACSQV010000005">
    <property type="protein sequence ID" value="MBD7918177.1"/>
    <property type="molecule type" value="Genomic_DNA"/>
</dbReference>
<evidence type="ECO:0000256" key="1">
    <source>
        <dbReference type="SAM" id="MobiDB-lite"/>
    </source>
</evidence>
<name>A0ABR8QCN1_9CELL</name>
<gene>
    <name evidence="2" type="ORF">H9657_07780</name>
</gene>
<sequence length="98" mass="10686">MPQRLTAANVAASSTWTDPEGIRRPAGDVHAWVPGKNQTVCGLALSRSSLARLPHVAWHEALPESGPHADAVQHVCPRCRAALRPRPDGVDRRAFRRP</sequence>
<feature type="region of interest" description="Disordered" evidence="1">
    <location>
        <begin position="1"/>
        <end position="22"/>
    </location>
</feature>
<keyword evidence="3" id="KW-1185">Reference proteome</keyword>
<evidence type="ECO:0008006" key="4">
    <source>
        <dbReference type="Google" id="ProtNLM"/>
    </source>
</evidence>
<dbReference type="RefSeq" id="WP_191782069.1">
    <property type="nucleotide sequence ID" value="NZ_JACSQV010000005.1"/>
</dbReference>
<accession>A0ABR8QCN1</accession>
<proteinExistence type="predicted"/>
<evidence type="ECO:0000313" key="2">
    <source>
        <dbReference type="EMBL" id="MBD7918177.1"/>
    </source>
</evidence>
<organism evidence="2 3">
    <name type="scientific">Cellulomonas avistercoris</name>
    <dbReference type="NCBI Taxonomy" id="2762242"/>
    <lineage>
        <taxon>Bacteria</taxon>
        <taxon>Bacillati</taxon>
        <taxon>Actinomycetota</taxon>
        <taxon>Actinomycetes</taxon>
        <taxon>Micrococcales</taxon>
        <taxon>Cellulomonadaceae</taxon>
        <taxon>Cellulomonas</taxon>
    </lineage>
</organism>
<reference evidence="2 3" key="1">
    <citation type="submission" date="2020-08" db="EMBL/GenBank/DDBJ databases">
        <title>A Genomic Blueprint of the Chicken Gut Microbiome.</title>
        <authorList>
            <person name="Gilroy R."/>
            <person name="Ravi A."/>
            <person name="Getino M."/>
            <person name="Pursley I."/>
            <person name="Horton D.L."/>
            <person name="Alikhan N.-F."/>
            <person name="Baker D."/>
            <person name="Gharbi K."/>
            <person name="Hall N."/>
            <person name="Watson M."/>
            <person name="Adriaenssens E.M."/>
            <person name="Foster-Nyarko E."/>
            <person name="Jarju S."/>
            <person name="Secka A."/>
            <person name="Antonio M."/>
            <person name="Oren A."/>
            <person name="Chaudhuri R."/>
            <person name="La Ragione R.M."/>
            <person name="Hildebrand F."/>
            <person name="Pallen M.J."/>
        </authorList>
    </citation>
    <scope>NUCLEOTIDE SEQUENCE [LARGE SCALE GENOMIC DNA]</scope>
    <source>
        <strain evidence="2 3">Sa3CUA2</strain>
    </source>
</reference>
<dbReference type="Proteomes" id="UP000604241">
    <property type="component" value="Unassembled WGS sequence"/>
</dbReference>
<protein>
    <recommendedName>
        <fullName evidence="4">DUF3565 domain-containing protein</fullName>
    </recommendedName>
</protein>
<comment type="caution">
    <text evidence="2">The sequence shown here is derived from an EMBL/GenBank/DDBJ whole genome shotgun (WGS) entry which is preliminary data.</text>
</comment>